<dbReference type="Gene3D" id="1.10.600.10">
    <property type="entry name" value="Farnesyl Diphosphate Synthase"/>
    <property type="match status" value="1"/>
</dbReference>
<keyword evidence="5" id="KW-0460">Magnesium</keyword>
<comment type="catalytic activity">
    <reaction evidence="7">
        <text>[(1-&gt;4)-beta-D-glucosyl]n+m + reduced acceptor + O2 = 4-dehydro-beta-D-glucosyl-[(1-&gt;4)-beta-D-glucosyl]n-1 + [(1-&gt;4)-beta-D-glucosyl]m + acceptor + H2O.</text>
        <dbReference type="EC" id="1.14.99.56"/>
    </reaction>
</comment>
<dbReference type="InterPro" id="IPR033749">
    <property type="entry name" value="Polyprenyl_synt_CS"/>
</dbReference>
<proteinExistence type="inferred from homology"/>
<dbReference type="Gene3D" id="2.70.50.70">
    <property type="match status" value="1"/>
</dbReference>
<keyword evidence="3" id="KW-0808">Transferase</keyword>
<dbReference type="GO" id="GO:0046872">
    <property type="term" value="F:metal ion binding"/>
    <property type="evidence" value="ECO:0007669"/>
    <property type="project" value="UniProtKB-KW"/>
</dbReference>
<dbReference type="InterPro" id="IPR008949">
    <property type="entry name" value="Isoprenoid_synthase_dom_sf"/>
</dbReference>
<dbReference type="GO" id="GO:1990234">
    <property type="term" value="C:transferase complex"/>
    <property type="evidence" value="ECO:0007669"/>
    <property type="project" value="TreeGrafter"/>
</dbReference>
<keyword evidence="7" id="KW-0119">Carbohydrate metabolism</keyword>
<dbReference type="GO" id="GO:0004197">
    <property type="term" value="F:cysteine-type endopeptidase activity"/>
    <property type="evidence" value="ECO:0007669"/>
    <property type="project" value="InterPro"/>
</dbReference>
<comment type="similarity">
    <text evidence="2">Belongs to the FPP/GGPP synthase family.</text>
</comment>
<dbReference type="EMBL" id="CP059665">
    <property type="protein sequence ID" value="QRW22254.1"/>
    <property type="molecule type" value="Genomic_DNA"/>
</dbReference>
<dbReference type="Pfam" id="PF00348">
    <property type="entry name" value="polyprenyl_synt"/>
    <property type="match status" value="1"/>
</dbReference>
<dbReference type="InterPro" id="IPR005103">
    <property type="entry name" value="AA9_LPMO"/>
</dbReference>
<evidence type="ECO:0000256" key="6">
    <source>
        <dbReference type="ARBA" id="ARBA00023229"/>
    </source>
</evidence>
<reference evidence="10" key="1">
    <citation type="submission" date="2020-05" db="EMBL/GenBank/DDBJ databases">
        <title>Evolutionary and genomic comparisons of hybrid uninucleate and nonhybrid Rhizoctonia fungi.</title>
        <authorList>
            <person name="Li C."/>
            <person name="Chen X."/>
        </authorList>
    </citation>
    <scope>NUCLEOTIDE SEQUENCE</scope>
    <source>
        <strain evidence="10">AG-1 IA</strain>
    </source>
</reference>
<evidence type="ECO:0000256" key="3">
    <source>
        <dbReference type="ARBA" id="ARBA00022679"/>
    </source>
</evidence>
<protein>
    <recommendedName>
        <fullName evidence="7">AA9 family lytic polysaccharide monooxygenase</fullName>
        <ecNumber evidence="7">1.14.99.56</ecNumber>
    </recommendedName>
    <alternativeName>
        <fullName evidence="7">Endo-beta-1,4-glucanase</fullName>
    </alternativeName>
    <alternativeName>
        <fullName evidence="7">Glycosyl hydrolase 61 family protein</fullName>
    </alternativeName>
</protein>
<evidence type="ECO:0000256" key="2">
    <source>
        <dbReference type="ARBA" id="ARBA00006706"/>
    </source>
</evidence>
<dbReference type="GO" id="GO:0006744">
    <property type="term" value="P:ubiquinone biosynthetic process"/>
    <property type="evidence" value="ECO:0007669"/>
    <property type="project" value="TreeGrafter"/>
</dbReference>
<dbReference type="InterPro" id="IPR011600">
    <property type="entry name" value="Pept_C14_caspase"/>
</dbReference>
<keyword evidence="4" id="KW-0479">Metal-binding</keyword>
<evidence type="ECO:0000256" key="7">
    <source>
        <dbReference type="RuleBase" id="RU368122"/>
    </source>
</evidence>
<evidence type="ECO:0000259" key="9">
    <source>
        <dbReference type="Pfam" id="PF03443"/>
    </source>
</evidence>
<accession>A0A8H8SY82</accession>
<keyword evidence="6" id="KW-0414">Isoprene biosynthesis</keyword>
<dbReference type="GeneID" id="67032120"/>
<comment type="function">
    <text evidence="7">Lytic polysaccharide monooxygenase (LMPO) that depolymerizes crystalline and amorphous polysaccharides via the oxidation of scissile alpha- or beta-(1-4)-glycosidic bonds, yielding C1 and/or C4 oxidation products. Catalysis by LPMOs requires the reduction of the active-site copper from Cu(II) to Cu(I) by a reducing agent and H(2)O(2) or O(2) as a cosubstrate.</text>
</comment>
<comment type="subcellular location">
    <subcellularLocation>
        <location evidence="7">Secreted</location>
    </subcellularLocation>
</comment>
<keyword evidence="7" id="KW-0964">Secreted</keyword>
<dbReference type="KEGG" id="rsx:RhiXN_09841"/>
<dbReference type="GO" id="GO:0004659">
    <property type="term" value="F:prenyltransferase activity"/>
    <property type="evidence" value="ECO:0007669"/>
    <property type="project" value="InterPro"/>
</dbReference>
<dbReference type="Pfam" id="PF00656">
    <property type="entry name" value="Peptidase_C14"/>
    <property type="match status" value="1"/>
</dbReference>
<gene>
    <name evidence="10" type="ORF">RhiXN_09841</name>
</gene>
<evidence type="ECO:0000256" key="5">
    <source>
        <dbReference type="ARBA" id="ARBA00022842"/>
    </source>
</evidence>
<name>A0A8H8SY82_9AGAM</name>
<dbReference type="SUPFAM" id="SSF48576">
    <property type="entry name" value="Terpenoid synthases"/>
    <property type="match status" value="1"/>
</dbReference>
<dbReference type="PANTHER" id="PTHR12001:SF69">
    <property type="entry name" value="ALL TRANS-POLYPRENYL-DIPHOSPHATE SYNTHASE PDSS1"/>
    <property type="match status" value="1"/>
</dbReference>
<dbReference type="GO" id="GO:0006508">
    <property type="term" value="P:proteolysis"/>
    <property type="evidence" value="ECO:0007669"/>
    <property type="project" value="InterPro"/>
</dbReference>
<dbReference type="GO" id="GO:0008810">
    <property type="term" value="F:cellulase activity"/>
    <property type="evidence" value="ECO:0007669"/>
    <property type="project" value="UniProtKB-UniRule"/>
</dbReference>
<dbReference type="PROSITE" id="PS00444">
    <property type="entry name" value="POLYPRENYL_SYNTHASE_2"/>
    <property type="match status" value="1"/>
</dbReference>
<comment type="cofactor">
    <cofactor evidence="1">
        <name>Mg(2+)</name>
        <dbReference type="ChEBI" id="CHEBI:18420"/>
    </cofactor>
</comment>
<evidence type="ECO:0000256" key="1">
    <source>
        <dbReference type="ARBA" id="ARBA00001946"/>
    </source>
</evidence>
<dbReference type="AlphaFoldDB" id="A0A8H8SY82"/>
<dbReference type="GO" id="GO:0005576">
    <property type="term" value="C:extracellular region"/>
    <property type="evidence" value="ECO:0007669"/>
    <property type="project" value="UniProtKB-SubCell"/>
</dbReference>
<organism evidence="10 11">
    <name type="scientific">Rhizoctonia solani</name>
    <dbReference type="NCBI Taxonomy" id="456999"/>
    <lineage>
        <taxon>Eukaryota</taxon>
        <taxon>Fungi</taxon>
        <taxon>Dikarya</taxon>
        <taxon>Basidiomycota</taxon>
        <taxon>Agaricomycotina</taxon>
        <taxon>Agaricomycetes</taxon>
        <taxon>Cantharellales</taxon>
        <taxon>Ceratobasidiaceae</taxon>
        <taxon>Rhizoctonia</taxon>
    </lineage>
</organism>
<sequence>MASHQKCYPLKYMMPELEFPMEDLKPIQDAIAQGDNLANTPAILEARVSRRALLVVIQHDMDARNLLSAHGASLYLPTTPSDAVRVYRMLLDRGYEKHNIRVQVERVHKNPETSPTKPNILESLEWLVSGAQPGDHRFFHFSGHGHAYEVEQGQGKATRVITASPGIVGSTGTPIGEQISTDHRMEISYAGRGDRGVVQIRRPRLRAAQELYAVLAKLLKGCTLTMSLDCFHGGLMRNVDQKPSRRCRCHAGNPSYDISDAQVTPSNFAAPISSESSLRNLFVPPAFFLHSGYDYDPKIKMERIDEPELFKDVKAKIFMWSGYNTLKDRVGGFASAFTSAVQEVEGTVSNAALYENVNGIRRQRVVAKGGSDVQLWVSDDGSEAAPCILDDLFVIRHSAIAAREVWPNRPSQEAAFTHAQRLDSLALAHSLPEAKSPVAVDPFKLLAKDLEHLRADLLSLVPASHPELTAIARYYFESAGKHLRPVLILLFAKAVNGLGSGWDDKCRALVNSDPEALNRPLSPPDVLTDYNPVLPQHTGFSPSNAFSAYAWQHSPRAAFSTAHSPLPSTTPVLPTQRRLAQITEMIHVASLLHDDVIDKADTRRSRPSAPAKFGNKLSILGGDFLLARASAALARLGDLEVVELVSSMINNLVEGEVVQLEEVFGGSSSGLTAIGPDAARWNLYLKKSYLKTASLMAKSARASVVLGGALSRDSEATSRLSDERLKDIAYLYGRNIGIAFQLVDDMLDFSTSAELGKPSGGADMQLGLTTAPALFAWEEEPKMGELISRRFSGSGDVEMARAIVTSTSALQRTRDLAASYANAARDAIRQLPESEARLGLETLCNRVNLSMHIGTVVAISTAAFAQSVYAHGYVPWLRIDGIKIVPGWNVPTDPYTNPPPARVVRRTPNDSGFVSNPTSGDITCSIGNYLPSSPITVSVPAGGKVEFLWNSWPLGHYGPVINYMAKCPGSCSTWKGDTGKPWFKAADKLAKNNATWAVTIPKNLAAGEYLLRHEIIALHGGSSIGGAQFYPVCAQITVTGGGSANPSGLAFPGAYNATDPGILFNPYLGEASNVAYISPGGPVTSV</sequence>
<dbReference type="CDD" id="cd00685">
    <property type="entry name" value="Trans_IPPS_HT"/>
    <property type="match status" value="1"/>
</dbReference>
<evidence type="ECO:0000256" key="4">
    <source>
        <dbReference type="ARBA" id="ARBA00022723"/>
    </source>
</evidence>
<evidence type="ECO:0000313" key="10">
    <source>
        <dbReference type="EMBL" id="QRW22254.1"/>
    </source>
</evidence>
<dbReference type="GO" id="GO:0008299">
    <property type="term" value="P:isoprenoid biosynthetic process"/>
    <property type="evidence" value="ECO:0007669"/>
    <property type="project" value="UniProtKB-KW"/>
</dbReference>
<dbReference type="Proteomes" id="UP000650533">
    <property type="component" value="Chromosome 8"/>
</dbReference>
<dbReference type="CDD" id="cd21175">
    <property type="entry name" value="LPMO_AA9"/>
    <property type="match status" value="1"/>
</dbReference>
<keyword evidence="7" id="KW-1015">Disulfide bond</keyword>
<keyword evidence="7" id="KW-0136">Cellulose degradation</keyword>
<evidence type="ECO:0000313" key="11">
    <source>
        <dbReference type="Proteomes" id="UP000650533"/>
    </source>
</evidence>
<dbReference type="PANTHER" id="PTHR12001">
    <property type="entry name" value="GERANYLGERANYL PYROPHOSPHATE SYNTHASE"/>
    <property type="match status" value="1"/>
</dbReference>
<feature type="domain" description="Auxiliary Activity family 9 catalytic" evidence="9">
    <location>
        <begin position="871"/>
        <end position="1068"/>
    </location>
</feature>
<dbReference type="Gene3D" id="3.40.50.1460">
    <property type="match status" value="1"/>
</dbReference>
<dbReference type="InterPro" id="IPR000092">
    <property type="entry name" value="Polyprenyl_synt"/>
</dbReference>
<dbReference type="RefSeq" id="XP_043182491.1">
    <property type="nucleotide sequence ID" value="XM_043329657.1"/>
</dbReference>
<keyword evidence="7" id="KW-0624">Polysaccharide degradation</keyword>
<dbReference type="GO" id="GO:0030245">
    <property type="term" value="P:cellulose catabolic process"/>
    <property type="evidence" value="ECO:0007669"/>
    <property type="project" value="UniProtKB-UniRule"/>
</dbReference>
<feature type="domain" description="Peptidase C14 caspase" evidence="8">
    <location>
        <begin position="75"/>
        <end position="150"/>
    </location>
</feature>
<dbReference type="SFLD" id="SFLDS00005">
    <property type="entry name" value="Isoprenoid_Synthase_Type_I"/>
    <property type="match status" value="1"/>
</dbReference>
<dbReference type="EC" id="1.14.99.56" evidence="7"/>
<dbReference type="Pfam" id="PF03443">
    <property type="entry name" value="AA9"/>
    <property type="match status" value="1"/>
</dbReference>
<dbReference type="GO" id="GO:0030248">
    <property type="term" value="F:cellulose binding"/>
    <property type="evidence" value="ECO:0007669"/>
    <property type="project" value="UniProtKB-UniRule"/>
</dbReference>
<comment type="domain">
    <text evidence="7">Has a modular structure: an endo-beta-1,4-glucanase catalytic module at the N-terminus, a linker rich in serines and threonines, and a C-terminal carbohydrate-binding module (CBM).</text>
</comment>
<evidence type="ECO:0000259" key="8">
    <source>
        <dbReference type="Pfam" id="PF00656"/>
    </source>
</evidence>